<dbReference type="Proteomes" id="UP000632222">
    <property type="component" value="Unassembled WGS sequence"/>
</dbReference>
<comment type="subcellular location">
    <subcellularLocation>
        <location evidence="1">Membrane</location>
    </subcellularLocation>
</comment>
<keyword evidence="8" id="KW-1185">Reference proteome</keyword>
<comment type="caution">
    <text evidence="7">The sequence shown here is derived from an EMBL/GenBank/DDBJ whole genome shotgun (WGS) entry which is preliminary data.</text>
</comment>
<sequence>MLTLEQFSALSFSFLMGYASALSLKTISKLAAILLGVIFLMLQWLSWVGVLTINWEKIRDALGMVSAQQLVNTQNLLTAGLPDTASFLLGFFWIWRKKKL</sequence>
<name>A0ABQ2D9F0_9DEIO</name>
<evidence type="ECO:0000256" key="2">
    <source>
        <dbReference type="ARBA" id="ARBA00009160"/>
    </source>
</evidence>
<evidence type="ECO:0000256" key="6">
    <source>
        <dbReference type="SAM" id="Phobius"/>
    </source>
</evidence>
<keyword evidence="3 6" id="KW-0812">Transmembrane</keyword>
<keyword evidence="5 6" id="KW-0472">Membrane</keyword>
<evidence type="ECO:0000256" key="5">
    <source>
        <dbReference type="ARBA" id="ARBA00023136"/>
    </source>
</evidence>
<reference evidence="8" key="1">
    <citation type="journal article" date="2019" name="Int. J. Syst. Evol. Microbiol.">
        <title>The Global Catalogue of Microorganisms (GCM) 10K type strain sequencing project: providing services to taxonomists for standard genome sequencing and annotation.</title>
        <authorList>
            <consortium name="The Broad Institute Genomics Platform"/>
            <consortium name="The Broad Institute Genome Sequencing Center for Infectious Disease"/>
            <person name="Wu L."/>
            <person name="Ma J."/>
        </authorList>
    </citation>
    <scope>NUCLEOTIDE SEQUENCE [LARGE SCALE GENOMIC DNA]</scope>
    <source>
        <strain evidence="8">JCM 14370</strain>
    </source>
</reference>
<feature type="transmembrane region" description="Helical" evidence="6">
    <location>
        <begin position="31"/>
        <end position="55"/>
    </location>
</feature>
<organism evidence="7 8">
    <name type="scientific">Deinococcus roseus</name>
    <dbReference type="NCBI Taxonomy" id="392414"/>
    <lineage>
        <taxon>Bacteria</taxon>
        <taxon>Thermotogati</taxon>
        <taxon>Deinococcota</taxon>
        <taxon>Deinococci</taxon>
        <taxon>Deinococcales</taxon>
        <taxon>Deinococcaceae</taxon>
        <taxon>Deinococcus</taxon>
    </lineage>
</organism>
<evidence type="ECO:0000256" key="3">
    <source>
        <dbReference type="ARBA" id="ARBA00022692"/>
    </source>
</evidence>
<feature type="transmembrane region" description="Helical" evidence="6">
    <location>
        <begin position="75"/>
        <end position="95"/>
    </location>
</feature>
<comment type="similarity">
    <text evidence="2">Belongs to the FUN14 family.</text>
</comment>
<accession>A0ABQ2D9F0</accession>
<keyword evidence="4 6" id="KW-1133">Transmembrane helix</keyword>
<dbReference type="InterPro" id="IPR007014">
    <property type="entry name" value="FUN14"/>
</dbReference>
<dbReference type="Pfam" id="PF04930">
    <property type="entry name" value="FUN14"/>
    <property type="match status" value="1"/>
</dbReference>
<gene>
    <name evidence="7" type="ORF">GCM10008938_37580</name>
</gene>
<feature type="transmembrane region" description="Helical" evidence="6">
    <location>
        <begin position="6"/>
        <end position="24"/>
    </location>
</feature>
<evidence type="ECO:0000313" key="7">
    <source>
        <dbReference type="EMBL" id="GGJ48057.1"/>
    </source>
</evidence>
<evidence type="ECO:0000313" key="8">
    <source>
        <dbReference type="Proteomes" id="UP000632222"/>
    </source>
</evidence>
<dbReference type="RefSeq" id="WP_189005328.1">
    <property type="nucleotide sequence ID" value="NZ_BMOD01000018.1"/>
</dbReference>
<proteinExistence type="inferred from homology"/>
<protein>
    <submittedName>
        <fullName evidence="7">Uncharacterized protein</fullName>
    </submittedName>
</protein>
<evidence type="ECO:0000256" key="4">
    <source>
        <dbReference type="ARBA" id="ARBA00022989"/>
    </source>
</evidence>
<evidence type="ECO:0000256" key="1">
    <source>
        <dbReference type="ARBA" id="ARBA00004370"/>
    </source>
</evidence>
<dbReference type="EMBL" id="BMOD01000018">
    <property type="protein sequence ID" value="GGJ48057.1"/>
    <property type="molecule type" value="Genomic_DNA"/>
</dbReference>